<reference evidence="3" key="1">
    <citation type="journal article" date="2023" name="Mol. Phylogenet. Evol.">
        <title>Genome-scale phylogeny and comparative genomics of the fungal order Sordariales.</title>
        <authorList>
            <person name="Hensen N."/>
            <person name="Bonometti L."/>
            <person name="Westerberg I."/>
            <person name="Brannstrom I.O."/>
            <person name="Guillou S."/>
            <person name="Cros-Aarteil S."/>
            <person name="Calhoun S."/>
            <person name="Haridas S."/>
            <person name="Kuo A."/>
            <person name="Mondo S."/>
            <person name="Pangilinan J."/>
            <person name="Riley R."/>
            <person name="LaButti K."/>
            <person name="Andreopoulos B."/>
            <person name="Lipzen A."/>
            <person name="Chen C."/>
            <person name="Yan M."/>
            <person name="Daum C."/>
            <person name="Ng V."/>
            <person name="Clum A."/>
            <person name="Steindorff A."/>
            <person name="Ohm R.A."/>
            <person name="Martin F."/>
            <person name="Silar P."/>
            <person name="Natvig D.O."/>
            <person name="Lalanne C."/>
            <person name="Gautier V."/>
            <person name="Ament-Velasquez S.L."/>
            <person name="Kruys A."/>
            <person name="Hutchinson M.I."/>
            <person name="Powell A.J."/>
            <person name="Barry K."/>
            <person name="Miller A.N."/>
            <person name="Grigoriev I.V."/>
            <person name="Debuchy R."/>
            <person name="Gladieux P."/>
            <person name="Hiltunen Thoren M."/>
            <person name="Johannesson H."/>
        </authorList>
    </citation>
    <scope>NUCLEOTIDE SEQUENCE [LARGE SCALE GENOMIC DNA]</scope>
    <source>
        <strain evidence="3">CBS 340.73</strain>
    </source>
</reference>
<proteinExistence type="predicted"/>
<feature type="region of interest" description="Disordered" evidence="1">
    <location>
        <begin position="138"/>
        <end position="169"/>
    </location>
</feature>
<dbReference type="EMBL" id="MU853892">
    <property type="protein sequence ID" value="KAK3936188.1"/>
    <property type="molecule type" value="Genomic_DNA"/>
</dbReference>
<keyword evidence="3" id="KW-1185">Reference proteome</keyword>
<dbReference type="AlphaFoldDB" id="A0AAN6N1N6"/>
<protein>
    <submittedName>
        <fullName evidence="2">Uncharacterized protein</fullName>
    </submittedName>
</protein>
<accession>A0AAN6N1N6</accession>
<evidence type="ECO:0000313" key="3">
    <source>
        <dbReference type="Proteomes" id="UP001303473"/>
    </source>
</evidence>
<sequence>MYLPMHLPFVHMARWRPGILLTAPDDAHSNMIHCIQTGSEIHTRLGLTVARLCYMYSTIPELRDISGLMNHSDHIQLGSGTLIALAFGEKYLLVRFSRLERRQQGPVLHGLNSCSTNTIISHRSVPSEQAKQMGNVANAQHRRGSVGKARAPSLPRHKAERHCKGRVDDNDGDSEGDVFRVCISDVLNESEDRTERLLNFTVSEFMRSVIFRVRREVVLLRTEELSERISIACINDDGKRDEENKSLRS</sequence>
<comment type="caution">
    <text evidence="2">The sequence shown here is derived from an EMBL/GenBank/DDBJ whole genome shotgun (WGS) entry which is preliminary data.</text>
</comment>
<evidence type="ECO:0000256" key="1">
    <source>
        <dbReference type="SAM" id="MobiDB-lite"/>
    </source>
</evidence>
<gene>
    <name evidence="2" type="ORF">QBC46DRAFT_412339</name>
</gene>
<name>A0AAN6N1N6_9PEZI</name>
<organism evidence="2 3">
    <name type="scientific">Diplogelasinospora grovesii</name>
    <dbReference type="NCBI Taxonomy" id="303347"/>
    <lineage>
        <taxon>Eukaryota</taxon>
        <taxon>Fungi</taxon>
        <taxon>Dikarya</taxon>
        <taxon>Ascomycota</taxon>
        <taxon>Pezizomycotina</taxon>
        <taxon>Sordariomycetes</taxon>
        <taxon>Sordariomycetidae</taxon>
        <taxon>Sordariales</taxon>
        <taxon>Diplogelasinosporaceae</taxon>
        <taxon>Diplogelasinospora</taxon>
    </lineage>
</organism>
<dbReference type="Proteomes" id="UP001303473">
    <property type="component" value="Unassembled WGS sequence"/>
</dbReference>
<evidence type="ECO:0000313" key="2">
    <source>
        <dbReference type="EMBL" id="KAK3936188.1"/>
    </source>
</evidence>
<feature type="compositionally biased region" description="Basic residues" evidence="1">
    <location>
        <begin position="155"/>
        <end position="164"/>
    </location>
</feature>